<name>A0A1A9V7B6_GLOAU</name>
<keyword evidence="4" id="KW-1185">Reference proteome</keyword>
<evidence type="ECO:0000313" key="4">
    <source>
        <dbReference type="Proteomes" id="UP000078200"/>
    </source>
</evidence>
<accession>A0A1A9V7B6</accession>
<dbReference type="VEuPathDB" id="VectorBase:GAUT028230"/>
<feature type="region of interest" description="Disordered" evidence="1">
    <location>
        <begin position="270"/>
        <end position="289"/>
    </location>
</feature>
<evidence type="ECO:0000256" key="2">
    <source>
        <dbReference type="SAM" id="SignalP"/>
    </source>
</evidence>
<feature type="compositionally biased region" description="Polar residues" evidence="1">
    <location>
        <begin position="50"/>
        <end position="69"/>
    </location>
</feature>
<evidence type="ECO:0000313" key="3">
    <source>
        <dbReference type="EnsemblMetazoa" id="GAUT028230-PA"/>
    </source>
</evidence>
<organism evidence="3 4">
    <name type="scientific">Glossina austeni</name>
    <name type="common">Savannah tsetse fly</name>
    <dbReference type="NCBI Taxonomy" id="7395"/>
    <lineage>
        <taxon>Eukaryota</taxon>
        <taxon>Metazoa</taxon>
        <taxon>Ecdysozoa</taxon>
        <taxon>Arthropoda</taxon>
        <taxon>Hexapoda</taxon>
        <taxon>Insecta</taxon>
        <taxon>Pterygota</taxon>
        <taxon>Neoptera</taxon>
        <taxon>Endopterygota</taxon>
        <taxon>Diptera</taxon>
        <taxon>Brachycera</taxon>
        <taxon>Muscomorpha</taxon>
        <taxon>Hippoboscoidea</taxon>
        <taxon>Glossinidae</taxon>
        <taxon>Glossina</taxon>
    </lineage>
</organism>
<feature type="signal peptide" evidence="2">
    <location>
        <begin position="1"/>
        <end position="16"/>
    </location>
</feature>
<keyword evidence="2" id="KW-0732">Signal</keyword>
<feature type="region of interest" description="Disordered" evidence="1">
    <location>
        <begin position="22"/>
        <end position="74"/>
    </location>
</feature>
<dbReference type="EnsemblMetazoa" id="GAUT028230-RA">
    <property type="protein sequence ID" value="GAUT028230-PA"/>
    <property type="gene ID" value="GAUT028230"/>
</dbReference>
<proteinExistence type="predicted"/>
<feature type="compositionally biased region" description="Low complexity" evidence="1">
    <location>
        <begin position="26"/>
        <end position="45"/>
    </location>
</feature>
<protein>
    <submittedName>
        <fullName evidence="3">Uncharacterized protein</fullName>
    </submittedName>
</protein>
<dbReference type="Proteomes" id="UP000078200">
    <property type="component" value="Unassembled WGS sequence"/>
</dbReference>
<evidence type="ECO:0000256" key="1">
    <source>
        <dbReference type="SAM" id="MobiDB-lite"/>
    </source>
</evidence>
<sequence>MRGLILYAAFLSAVAGYQTTSYGLKETSSSTSTSTTAASEPISTTEKQDSTPTTGQYPSSPSSSTQDPNTDPGLISEVVSELPISIAGPFQELDKRRVVTYDQRQEGQYNIRADLENFLIILIPPSPADGMNLLDILTKASYRRTSQASKQGKKKHYITTSASLQPEFPGKLRQPLKASGSGIHNINFLSRSSDPANEKPSNIENEFIEGRTPYHVDISSTGNEEIAQARMQPDRQVDVLPPPYPLAYQQLIKPYHLEAEATVIQALPPPELPSSTKHSPAATSGNAVTSGQPGYFRLARAIRGENNFLEANRVSSTNSLSPLSNLMRRTQLPIYRSDLSLGAAQLYPPLDVPVPHYTNYMTLNSNSRNFDLKALTDDLDARGGSSQSLDTELPMGEIIVPPADFEDDVELVLHGGSFMDTDAKSLLSDGIERCAPGKRRDSYGVCREIKVHNFEIRGECFESIENMKKESLKSRKVYMRKGRQFQYHTEFNEIYLSCLVLGDNSMATMELIARDEHENVV</sequence>
<feature type="compositionally biased region" description="Polar residues" evidence="1">
    <location>
        <begin position="273"/>
        <end position="289"/>
    </location>
</feature>
<feature type="chain" id="PRO_5008399099" evidence="2">
    <location>
        <begin position="17"/>
        <end position="521"/>
    </location>
</feature>
<reference evidence="3" key="1">
    <citation type="submission" date="2020-05" db="UniProtKB">
        <authorList>
            <consortium name="EnsemblMetazoa"/>
        </authorList>
    </citation>
    <scope>IDENTIFICATION</scope>
    <source>
        <strain evidence="3">TTRI</strain>
    </source>
</reference>
<dbReference type="AlphaFoldDB" id="A0A1A9V7B6"/>